<feature type="coiled-coil region" evidence="1">
    <location>
        <begin position="31"/>
        <end position="92"/>
    </location>
</feature>
<name>A0ABU0S2U1_9HYPH</name>
<evidence type="ECO:0000313" key="3">
    <source>
        <dbReference type="Proteomes" id="UP001237780"/>
    </source>
</evidence>
<dbReference type="EMBL" id="JAUSZT010000001">
    <property type="protein sequence ID" value="MDQ0995034.1"/>
    <property type="molecule type" value="Genomic_DNA"/>
</dbReference>
<gene>
    <name evidence="2" type="ORF">QFZ34_000211</name>
</gene>
<evidence type="ECO:0000313" key="2">
    <source>
        <dbReference type="EMBL" id="MDQ0995034.1"/>
    </source>
</evidence>
<organism evidence="2 3">
    <name type="scientific">Phyllobacterium ifriqiyense</name>
    <dbReference type="NCBI Taxonomy" id="314238"/>
    <lineage>
        <taxon>Bacteria</taxon>
        <taxon>Pseudomonadati</taxon>
        <taxon>Pseudomonadota</taxon>
        <taxon>Alphaproteobacteria</taxon>
        <taxon>Hyphomicrobiales</taxon>
        <taxon>Phyllobacteriaceae</taxon>
        <taxon>Phyllobacterium</taxon>
    </lineage>
</organism>
<proteinExistence type="predicted"/>
<keyword evidence="3" id="KW-1185">Reference proteome</keyword>
<dbReference type="RefSeq" id="WP_307275677.1">
    <property type="nucleotide sequence ID" value="NZ_JAUSZT010000001.1"/>
</dbReference>
<keyword evidence="1" id="KW-0175">Coiled coil</keyword>
<sequence length="110" mass="12478">MFGFNVRDPERDRESDTARFKRIITTLTAVRNELELEKLGLNKRFAEASADAALTLEAMTDIAEPESYEGRLENLTSVMKAYEKRVAFLESQLTFVEGILGKTSSFHDDL</sequence>
<protein>
    <submittedName>
        <fullName evidence="2">Uncharacterized protein</fullName>
    </submittedName>
</protein>
<dbReference type="Proteomes" id="UP001237780">
    <property type="component" value="Unassembled WGS sequence"/>
</dbReference>
<reference evidence="2 3" key="1">
    <citation type="submission" date="2023-07" db="EMBL/GenBank/DDBJ databases">
        <title>Comparative genomics of wheat-associated soil bacteria to identify genetic determinants of phenazine resistance.</title>
        <authorList>
            <person name="Mouncey N."/>
        </authorList>
    </citation>
    <scope>NUCLEOTIDE SEQUENCE [LARGE SCALE GENOMIC DNA]</scope>
    <source>
        <strain evidence="2 3">W4I11</strain>
    </source>
</reference>
<comment type="caution">
    <text evidence="2">The sequence shown here is derived from an EMBL/GenBank/DDBJ whole genome shotgun (WGS) entry which is preliminary data.</text>
</comment>
<evidence type="ECO:0000256" key="1">
    <source>
        <dbReference type="SAM" id="Coils"/>
    </source>
</evidence>
<accession>A0ABU0S2U1</accession>